<dbReference type="InterPro" id="IPR000742">
    <property type="entry name" value="EGF"/>
</dbReference>
<dbReference type="SUPFAM" id="SSF49854">
    <property type="entry name" value="Spermadhesin, CUB domain"/>
    <property type="match status" value="22"/>
</dbReference>
<dbReference type="SMART" id="SM00179">
    <property type="entry name" value="EGF_CA"/>
    <property type="match status" value="4"/>
</dbReference>
<evidence type="ECO:0000256" key="9">
    <source>
        <dbReference type="PROSITE-ProRule" id="PRU00076"/>
    </source>
</evidence>
<evidence type="ECO:0000256" key="2">
    <source>
        <dbReference type="ARBA" id="ARBA00022525"/>
    </source>
</evidence>
<proteinExistence type="predicted"/>
<feature type="disulfide bond" evidence="9">
    <location>
        <begin position="327"/>
        <end position="337"/>
    </location>
</feature>
<feature type="domain" description="CUB" evidence="10">
    <location>
        <begin position="1261"/>
        <end position="1388"/>
    </location>
</feature>
<feature type="domain" description="CUB" evidence="10">
    <location>
        <begin position="1137"/>
        <end position="1260"/>
    </location>
</feature>
<comment type="subcellular location">
    <subcellularLocation>
        <location evidence="1">Secreted</location>
    </subcellularLocation>
</comment>
<dbReference type="Pfam" id="PF07645">
    <property type="entry name" value="EGF_CA"/>
    <property type="match status" value="2"/>
</dbReference>
<feature type="domain" description="EGF-like" evidence="11">
    <location>
        <begin position="154"/>
        <end position="191"/>
    </location>
</feature>
<dbReference type="InterPro" id="IPR035914">
    <property type="entry name" value="Sperma_CUB_dom_sf"/>
</dbReference>
<feature type="domain" description="EGF-like" evidence="11">
    <location>
        <begin position="285"/>
        <end position="322"/>
    </location>
</feature>
<evidence type="ECO:0000256" key="6">
    <source>
        <dbReference type="ARBA" id="ARBA00023157"/>
    </source>
</evidence>
<dbReference type="FunFam" id="2.10.25.10:FF:000045">
    <property type="entry name" value="Slit guidance ligand 2"/>
    <property type="match status" value="1"/>
</dbReference>
<dbReference type="InterPro" id="IPR000859">
    <property type="entry name" value="CUB_dom"/>
</dbReference>
<evidence type="ECO:0000256" key="3">
    <source>
        <dbReference type="ARBA" id="ARBA00022536"/>
    </source>
</evidence>
<evidence type="ECO:0000259" key="10">
    <source>
        <dbReference type="PROSITE" id="PS01180"/>
    </source>
</evidence>
<feature type="domain" description="CUB" evidence="10">
    <location>
        <begin position="1780"/>
        <end position="1901"/>
    </location>
</feature>
<evidence type="ECO:0000259" key="11">
    <source>
        <dbReference type="PROSITE" id="PS50026"/>
    </source>
</evidence>
<feature type="disulfide bond" evidence="8">
    <location>
        <begin position="2884"/>
        <end position="2911"/>
    </location>
</feature>
<evidence type="ECO:0000256" key="4">
    <source>
        <dbReference type="ARBA" id="ARBA00022729"/>
    </source>
</evidence>
<dbReference type="FunFam" id="2.10.25.10:FF:000038">
    <property type="entry name" value="Fibrillin 2"/>
    <property type="match status" value="1"/>
</dbReference>
<dbReference type="FunFam" id="2.60.120.290:FF:000013">
    <property type="entry name" value="Membrane frizzled-related protein"/>
    <property type="match status" value="1"/>
</dbReference>
<dbReference type="Pfam" id="PF00008">
    <property type="entry name" value="EGF"/>
    <property type="match status" value="3"/>
</dbReference>
<feature type="disulfide bond" evidence="9">
    <location>
        <begin position="312"/>
        <end position="321"/>
    </location>
</feature>
<dbReference type="PROSITE" id="PS50026">
    <property type="entry name" value="EGF_3"/>
    <property type="match status" value="7"/>
</dbReference>
<keyword evidence="2" id="KW-0964">Secreted</keyword>
<dbReference type="GO" id="GO:0007399">
    <property type="term" value="P:nervous system development"/>
    <property type="evidence" value="ECO:0007669"/>
    <property type="project" value="UniProtKB-ARBA"/>
</dbReference>
<feature type="domain" description="CUB" evidence="10">
    <location>
        <begin position="2755"/>
        <end position="2878"/>
    </location>
</feature>
<dbReference type="Proteomes" id="UP000494206">
    <property type="component" value="Unassembled WGS sequence"/>
</dbReference>
<feature type="domain" description="CUB" evidence="10">
    <location>
        <begin position="2351"/>
        <end position="2478"/>
    </location>
</feature>
<evidence type="ECO:0000313" key="12">
    <source>
        <dbReference type="EMBL" id="CAB3398991.1"/>
    </source>
</evidence>
<feature type="domain" description="CUB" evidence="10">
    <location>
        <begin position="2150"/>
        <end position="2212"/>
    </location>
</feature>
<dbReference type="CDD" id="cd00054">
    <property type="entry name" value="EGF_CA"/>
    <property type="match status" value="5"/>
</dbReference>
<feature type="domain" description="CUB" evidence="10">
    <location>
        <begin position="2026"/>
        <end position="2149"/>
    </location>
</feature>
<evidence type="ECO:0000313" key="13">
    <source>
        <dbReference type="Proteomes" id="UP000494206"/>
    </source>
</evidence>
<evidence type="ECO:0008006" key="14">
    <source>
        <dbReference type="Google" id="ProtNLM"/>
    </source>
</evidence>
<feature type="domain" description="CUB" evidence="10">
    <location>
        <begin position="488"/>
        <end position="606"/>
    </location>
</feature>
<dbReference type="SMART" id="SM00181">
    <property type="entry name" value="EGF"/>
    <property type="match status" value="8"/>
</dbReference>
<dbReference type="InterPro" id="IPR001881">
    <property type="entry name" value="EGF-like_Ca-bd_dom"/>
</dbReference>
<dbReference type="EMBL" id="CADEPM010000001">
    <property type="protein sequence ID" value="CAB3398991.1"/>
    <property type="molecule type" value="Genomic_DNA"/>
</dbReference>
<feature type="domain" description="EGF-like" evidence="11">
    <location>
        <begin position="61"/>
        <end position="102"/>
    </location>
</feature>
<keyword evidence="7" id="KW-0325">Glycoprotein</keyword>
<accession>A0A8S1EFN5</accession>
<feature type="domain" description="CUB" evidence="10">
    <location>
        <begin position="3270"/>
        <end position="3396"/>
    </location>
</feature>
<keyword evidence="13" id="KW-1185">Reference proteome</keyword>
<keyword evidence="5" id="KW-0677">Repeat</keyword>
<feature type="disulfide bond" evidence="9">
    <location>
        <begin position="49"/>
        <end position="58"/>
    </location>
</feature>
<dbReference type="PROSITE" id="PS01180">
    <property type="entry name" value="CUB"/>
    <property type="match status" value="20"/>
</dbReference>
<feature type="domain" description="CUB" evidence="10">
    <location>
        <begin position="3531"/>
        <end position="3644"/>
    </location>
</feature>
<feature type="disulfide bond" evidence="9">
    <location>
        <begin position="348"/>
        <end position="357"/>
    </location>
</feature>
<keyword evidence="6 9" id="KW-1015">Disulfide bond</keyword>
<feature type="domain" description="CUB" evidence="10">
    <location>
        <begin position="612"/>
        <end position="769"/>
    </location>
</feature>
<dbReference type="PROSITE" id="PS00010">
    <property type="entry name" value="ASX_HYDROXYL"/>
    <property type="match status" value="1"/>
</dbReference>
<keyword evidence="4" id="KW-0732">Signal</keyword>
<dbReference type="PROSITE" id="PS00022">
    <property type="entry name" value="EGF_1"/>
    <property type="match status" value="4"/>
</dbReference>
<gene>
    <name evidence="12" type="ORF">CBOVIS_LOCUS2201</name>
</gene>
<dbReference type="SUPFAM" id="SSF57184">
    <property type="entry name" value="Growth factor receptor domain"/>
    <property type="match status" value="1"/>
</dbReference>
<feature type="domain" description="CUB" evidence="10">
    <location>
        <begin position="1523"/>
        <end position="1667"/>
    </location>
</feature>
<dbReference type="GO" id="GO:0005576">
    <property type="term" value="C:extracellular region"/>
    <property type="evidence" value="ECO:0007669"/>
    <property type="project" value="UniProtKB-SubCell"/>
</dbReference>
<dbReference type="InterPro" id="IPR049883">
    <property type="entry name" value="NOTCH1_EGF-like"/>
</dbReference>
<feature type="disulfide bond" evidence="8">
    <location>
        <begin position="3590"/>
        <end position="3607"/>
    </location>
</feature>
<feature type="domain" description="CUB" evidence="10">
    <location>
        <begin position="2884"/>
        <end position="3011"/>
    </location>
</feature>
<dbReference type="FunFam" id="2.60.120.290:FF:000005">
    <property type="entry name" value="Procollagen C-endopeptidase enhancer 1"/>
    <property type="match status" value="1"/>
</dbReference>
<dbReference type="InterPro" id="IPR018097">
    <property type="entry name" value="EGF_Ca-bd_CS"/>
</dbReference>
<dbReference type="GO" id="GO:0005509">
    <property type="term" value="F:calcium ion binding"/>
    <property type="evidence" value="ECO:0007669"/>
    <property type="project" value="InterPro"/>
</dbReference>
<feature type="disulfide bond" evidence="9">
    <location>
        <begin position="92"/>
        <end position="101"/>
    </location>
</feature>
<feature type="domain" description="EGF-like" evidence="11">
    <location>
        <begin position="323"/>
        <end position="358"/>
    </location>
</feature>
<evidence type="ECO:0000256" key="7">
    <source>
        <dbReference type="ARBA" id="ARBA00023180"/>
    </source>
</evidence>
<feature type="domain" description="CUB" evidence="10">
    <location>
        <begin position="3012"/>
        <end position="3141"/>
    </location>
</feature>
<dbReference type="PANTHER" id="PTHR24251">
    <property type="entry name" value="OVOCHYMASE-RELATED"/>
    <property type="match status" value="1"/>
</dbReference>
<evidence type="ECO:0000256" key="1">
    <source>
        <dbReference type="ARBA" id="ARBA00004613"/>
    </source>
</evidence>
<feature type="domain" description="CUB" evidence="10">
    <location>
        <begin position="3400"/>
        <end position="3528"/>
    </location>
</feature>
<dbReference type="SMART" id="SM00042">
    <property type="entry name" value="CUB"/>
    <property type="match status" value="20"/>
</dbReference>
<feature type="domain" description="CUB" evidence="10">
    <location>
        <begin position="2230"/>
        <end position="2349"/>
    </location>
</feature>
<organism evidence="12 13">
    <name type="scientific">Caenorhabditis bovis</name>
    <dbReference type="NCBI Taxonomy" id="2654633"/>
    <lineage>
        <taxon>Eukaryota</taxon>
        <taxon>Metazoa</taxon>
        <taxon>Ecdysozoa</taxon>
        <taxon>Nematoda</taxon>
        <taxon>Chromadorea</taxon>
        <taxon>Rhabditida</taxon>
        <taxon>Rhabditina</taxon>
        <taxon>Rhabditomorpha</taxon>
        <taxon>Rhabditoidea</taxon>
        <taxon>Rhabditidae</taxon>
        <taxon>Peloderinae</taxon>
        <taxon>Caenorhabditis</taxon>
    </lineage>
</organism>
<feature type="domain" description="CUB" evidence="10">
    <location>
        <begin position="2482"/>
        <end position="2619"/>
    </location>
</feature>
<keyword evidence="3 9" id="KW-0245">EGF-like domain</keyword>
<dbReference type="InterPro" id="IPR000152">
    <property type="entry name" value="EGF-type_Asp/Asn_hydroxyl_site"/>
</dbReference>
<feature type="domain" description="EGF-like" evidence="11">
    <location>
        <begin position="194"/>
        <end position="235"/>
    </location>
</feature>
<dbReference type="CDD" id="cd00041">
    <property type="entry name" value="CUB"/>
    <property type="match status" value="20"/>
</dbReference>
<feature type="domain" description="CUB" evidence="10">
    <location>
        <begin position="3143"/>
        <end position="3263"/>
    </location>
</feature>
<feature type="domain" description="CUB" evidence="10">
    <location>
        <begin position="1023"/>
        <end position="1133"/>
    </location>
</feature>
<dbReference type="PROSITE" id="PS01186">
    <property type="entry name" value="EGF_2"/>
    <property type="match status" value="1"/>
</dbReference>
<dbReference type="OrthoDB" id="10009301at2759"/>
<comment type="caution">
    <text evidence="9">Lacks conserved residue(s) required for the propagation of feature annotation.</text>
</comment>
<feature type="domain" description="EGF-like" evidence="11">
    <location>
        <begin position="236"/>
        <end position="282"/>
    </location>
</feature>
<comment type="caution">
    <text evidence="12">The sequence shown here is derived from an EMBL/GenBank/DDBJ whole genome shotgun (WGS) entry which is preliminary data.</text>
</comment>
<feature type="disulfide bond" evidence="8">
    <location>
        <begin position="1261"/>
        <end position="1288"/>
    </location>
</feature>
<dbReference type="SUPFAM" id="SSF57196">
    <property type="entry name" value="EGF/Laminin"/>
    <property type="match status" value="4"/>
</dbReference>
<dbReference type="PROSITE" id="PS01187">
    <property type="entry name" value="EGF_CA"/>
    <property type="match status" value="1"/>
</dbReference>
<name>A0A8S1EFN5_9PELO</name>
<reference evidence="12 13" key="1">
    <citation type="submission" date="2020-04" db="EMBL/GenBank/DDBJ databases">
        <authorList>
            <person name="Laetsch R D."/>
            <person name="Stevens L."/>
            <person name="Kumar S."/>
            <person name="Blaxter L. M."/>
        </authorList>
    </citation>
    <scope>NUCLEOTIDE SEQUENCE [LARGE SCALE GENOMIC DNA]</scope>
</reference>
<evidence type="ECO:0000256" key="8">
    <source>
        <dbReference type="PROSITE-ProRule" id="PRU00059"/>
    </source>
</evidence>
<dbReference type="InterPro" id="IPR009030">
    <property type="entry name" value="Growth_fac_rcpt_cys_sf"/>
</dbReference>
<protein>
    <recommendedName>
        <fullName evidence="14">Cubilin</fullName>
    </recommendedName>
</protein>
<sequence length="3783" mass="425365">MKRKSLLVKIIKSVVSMKKLLTVDPCEKNACRNGGTCVGGVGKRFTCLCPPHYTGKTCESDLNECEMYNGTVAGCQNNGTCTNKPGGFECTCPQGYHGPLCQYKMSSCSRTFELCGPHGHCVDIDNTDSTTKYKCLCDWGYKVSSDLNNPTCVDVNECESNPCHPGVACINLPGSFQCSGCPSGYKTEGSSCVDINECDAEIPPCDPLSSCINTIGSFQCQPCPPGYSGDGTTCVKEDVCANNRCNELATCKFSESSMNAGGYVCICPEGYVGDGLGLSGCTKSNSSACLQHNCVNGGKCKPVNDRSYFCECGEHYSGRFCEQANPCAFKSCPGGRCVVTAGVGQCVCPERFYGKNCENEEIECDRHFNEGNGNFTFARENNSTSICEFTFDIPSIDSVLKINFTNFDEFTQIEPGITDCQKTTGNLTLYDGINDNSPLLDTFCGDHNSVKAPLISHPITMTASRAFLRFRGSSGTFSIKWETVQRSCGYRTTKPEGILEVPDNKEDAYCEWFISAPATKVIEVKIPSIEMSTNQSFNCARNKLEIYDGYSSYDAHRISQICSSTLDNQMVRSTGPHLVATFFAANLLSAKQSSPIRGFHLSYRFVDPDRVCGGEFVNTNDDFDFSGVIESPNFGSLYPPNMDCTWIINASLHSNFSNNDGFQLKFTTDLFDVNSSYLSILPRSAGPFFSYRRIHPFGYNRFNRYFLDSRSCADDYLRIYDSNHELKYDACNSHKLPAEFVVPDSETVLRFHSNGALQGKGFKMAFELQCEQTFSGNGSFSSWNFPLGGRAGKCTYIIRAPKTHVIHLKFKTIGLQVLRHHECFYSTKPIETYPNYVEFEGGRVDNNVFNRRYVCPKYPFLSESSVTVAASRPLKITVVSDGDPNFKGVSMEYTTTHVGCGGFFSASSGTISSPNYPEKYHPHMHCVYDIYASWSRRVKLSFETFDLETTTSPNCLYDRVEIYTKYVNETNHGKLIGKFCGTLLPPAVFSDTNTMSVVFISDRSVSGVGFTAKYESVDRNVICDQTFTAPSGEITFYDDEHRFSKCVYHIAVEDNQRILIKLNNISVPCSTSRLNIYNGPLETSPGFSELFEGSQVCNSHPMTSIRSFSNRVLIVFSSTDTRENFFNISYEVASIGCGGRVDGLSGSVSAPQYPLTDGRQMLCEWTVAVALGNRVLFSIAALDDLKSSDPQGFCPLFAQNRLDILDSPHGPEKLLRRYCRKEIAPEPILSDDNEILIRYRQIGGFTNGKIFGFLGHFRTICTGIVLTDPIGSIQSPGYPYKVYTVQYCTWQIQAPKGNRIVARFHNFLVDNSYVYSKDCDKNGLKIDDTTFGEAEVRTKESVNVTSTLNKFCDSTGSPITIKSKHNVMKLTYRSNQQTNKFWLSWNMIGCIADIRVPQNIIIQHDDLDLENTDEFECQYKIVAPIGKKIQIQINQFQIIARSKNCTYSQNEGINGIAFFMGTSNSSGIAPKTICESVENTSYDSHMNEMFIYISLNKNNLISSEWKVFFNASVKFLDIEKDDCGGTIDLKVGQITSIHSPNYPQAYPPAIVCNWLFKAPLGYHIEYTLKEFHSPNYHEEKQQRVRIESASCYKYIGYSDGLLTAYFNSSDKSAAVMKFCAENDNSTTFEVNSSESLVSFMGASNLMGTKSGETRKNKVGFVLTATPKCGGIHYADSEPQTISMYHQGEKECIVTIRKKDPKDPNILVRIDEYTRMNVADSVSVEDRLEVFVEEIPKAIIQIDDETRMQEFSAKNEIRLKVNHASAPHTAIITFSTDIKSCGGTLRHNSNLIRLPPRFGIENVDCVYTLENTHSNLVQLEIQKLKLAPSKNCTVSYLEIREFNSTGKLLGRVCNNDYEKYYISQSIWLLLRHVVRHEDDPDYDYDSSSNLPTAEFEAKLFRITPELTLTRKIVKPITDRPQLATIAILSPNSSLGILIKFQKVFLVNSSSFLRFSQSDENDHIGDSTYKEVTGIGERSDIFLPYSIVYVYAKFDVNDDYQFTWDNVPMDYLETRNNTNQTDHDEYDCGGVLRPNWDWQTISNPLPPGQHYGYEENMRCRWIIERPLFAGVKFEFEFLDLEYGPNCPFDYVAFVVGNEADDMPSLSNVGQRFCNHHTTSSIAFSVNKFVNVIFVSDKSRHGKGFKLKYTLTCSSFEHIRPGAPFEHTMTSPTYPDNNNNRDFECQWSLILETNRKLLVTVIDMDIEGEEPCKQDNALILGFKILISEVIAECPSGVLQLNENTPLRYLRSPNWPEMIPHSTECEYVIAAPNGRRVALTFNNENFQLEEKDGECTDFVEVRDGPTAESALIGAFCGVHPPSTIYSSANLLYVRLHTSQFENSPRLEATYEIATCGGTVVIRNNQTTRVTSPNYPEAYPNPMQCQWTIRSPNSHLLLAKVDHLWVSYNQNCTIDKLTIRDGNSTADPLFRPLCNGRDAPDVWTRSSSSLLTMQFESNSTAAKGGRQYCKNRKCGFDVEFKLSETKCGGKISAKNGIITPPGYPGKLLPKVKCVWNLEAPPGFVYRLRLNFTNTDGWQKSVSFGMVSSLLCLNDLTIFEGTAIDGDYTQMSYQFCNTSTQYTMSSDIGRIEYDDIMTRKLMATLREVPPNSTFYAPFAIHYDQIPADTSPTSCSALINSNRTFNFRTRQPANKTNTFNTAQFCHLKIQKPKKFGSTWIKIGEMLPRPDGIKLRICMFFDQMIYIQSKSPVPVNFRSCEAIMKTNYTELVYVNPDIDVYVKNSNYDTHDQSFKLIVEFQQCGGYIKSPNTGKITSPNYGPGRNYLPNSRCKWIIEALEGQIVKVTIREMKISYNYECTEDHLIIGEGKQGNPIHKYCHRIDGVNEMKLDDRFKVIKSNSRYLTLTWTTDDDKEDAGFELEYEFVNEQNTCGFHTQGMSGVVHTPDFGEKDYENQLECVWDVQVPLGYHINLHFTHFDVETSEKCVKDQLVISQEHSSRANSPLGDYYFLFQDEEKREPICGIITPPDIVSESNRVRLNFTTDEFVTGRGFRVEWKAECGTVFRLNHGVVSSPNYPDGYPNDNKECLYYIQPADGDLFSVVSIKFMDFDLSEFTTSYGRYPCDRDYVEIIEVLKNRTHLTICGGQDAPAEALSIRGPVGVRFSVGSQYWRKDGPNKMHRGFQLSYSINKCGGDIVFEDEFFSKTLTSPAFPLEYVHSLNCVWTIKAPSDRIIDVKIELMDLEYHDDCSADYVEFFDSADVRGNKSLAKVCWANRKAISDRIQSTGNEMAIQFVTDETVKGGGFKLVATATLGPKAGCGGVLKATDEWNILSPPKGANGDYPGGLRCGWTISGPINSKIEMILKNIDTEPLQFLPGGRPDSVCIDALTIYDGRENFSPVLLGDICEDTVSLPLRLVSSHRHVFLKFESDDDGSGKGFNISYRTLDSECGGWLTAQSEPRSVVFHSRPLNDTNEIQRCRYMIEGNKMAPIIVRFNHIFIMSKDDCSESYVEIRDVGSLNECQHPACAREPSQRKVTRYCGMMAPPPHISNTNVVQIIVAASIRPNKRAALNFSYELLDNCNRTIVIDEEPSGRLTSPNYPNSYSSNSTCLTKLQTKSRVLIAFSKFNLEGHRTPNTELCEFDYLEVTTSENTNRYCGPTTVPTIFTNGENVDFLFKSDHSSEHDGYDATYFKVEKYADDLVQFYANYDREGIVTNIGYPKGYNKSSTQIFFINPPFSHTCEFEIVSVGLGITSDVQKCEAQDEYLDFELMGTITKKARIRDCSFETGKKSSIIPLPPDTLRMLKITFHSDDDPTNDGRGFAIKWRCQDYVEA</sequence>
<feature type="domain" description="EGF-like" evidence="11">
    <location>
        <begin position="22"/>
        <end position="59"/>
    </location>
</feature>
<feature type="disulfide bond" evidence="8">
    <location>
        <begin position="3012"/>
        <end position="3039"/>
    </location>
</feature>
<dbReference type="Gene3D" id="2.60.120.290">
    <property type="entry name" value="Spermadhesin, CUB domain"/>
    <property type="match status" value="22"/>
</dbReference>
<dbReference type="Pfam" id="PF00431">
    <property type="entry name" value="CUB"/>
    <property type="match status" value="16"/>
</dbReference>
<evidence type="ECO:0000256" key="5">
    <source>
        <dbReference type="ARBA" id="ARBA00022737"/>
    </source>
</evidence>
<feature type="domain" description="CUB" evidence="10">
    <location>
        <begin position="900"/>
        <end position="1017"/>
    </location>
</feature>
<dbReference type="Gene3D" id="2.10.25.10">
    <property type="entry name" value="Laminin"/>
    <property type="match status" value="5"/>
</dbReference>
<dbReference type="PANTHER" id="PTHR24251:SF51">
    <property type="entry name" value="CUBILIN-LIKE"/>
    <property type="match status" value="1"/>
</dbReference>